<dbReference type="InterPro" id="IPR032675">
    <property type="entry name" value="LRR_dom_sf"/>
</dbReference>
<dbReference type="GO" id="GO:0006952">
    <property type="term" value="P:defense response"/>
    <property type="evidence" value="ECO:0007669"/>
    <property type="project" value="InterPro"/>
</dbReference>
<dbReference type="PRINTS" id="PR00364">
    <property type="entry name" value="DISEASERSIST"/>
</dbReference>
<dbReference type="Gramene" id="rna-AYBTSS11_LOCUS30929">
    <property type="protein sequence ID" value="CAJ1978729.1"/>
    <property type="gene ID" value="gene-AYBTSS11_LOCUS30929"/>
</dbReference>
<dbReference type="Pfam" id="PF01582">
    <property type="entry name" value="TIR"/>
    <property type="match status" value="1"/>
</dbReference>
<dbReference type="Gene3D" id="3.40.50.300">
    <property type="entry name" value="P-loop containing nucleotide triphosphate hydrolases"/>
    <property type="match status" value="2"/>
</dbReference>
<reference evidence="2" key="1">
    <citation type="submission" date="2023-10" db="EMBL/GenBank/DDBJ databases">
        <authorList>
            <person name="Domelevo Entfellner J.-B."/>
        </authorList>
    </citation>
    <scope>NUCLEOTIDE SEQUENCE</scope>
</reference>
<dbReference type="Gene3D" id="3.80.10.10">
    <property type="entry name" value="Ribonuclease Inhibitor"/>
    <property type="match status" value="2"/>
</dbReference>
<proteinExistence type="predicted"/>
<dbReference type="InterPro" id="IPR002182">
    <property type="entry name" value="NB-ARC"/>
</dbReference>
<dbReference type="InterPro" id="IPR027417">
    <property type="entry name" value="P-loop_NTPase"/>
</dbReference>
<dbReference type="InterPro" id="IPR042197">
    <property type="entry name" value="Apaf_helical"/>
</dbReference>
<sequence length="838" mass="95685">PELLQAIQGSRLFLTLFSKNYAFSTWCLRELAEICNCVETSPRRVIPIFYDVDPSDVRKQSGCYERAFAEHEERFREDKEKMEEVQRWREALTHVANLSGWDIRNKQQYAEIEQIVQNIINILRPNLLSLPNDDLVGIESRIEELANVLCLESVDDVRVVGISGMGGIGKTTLARALYERFSRQYDFHGFIDDGTSLVWSRLHSTKTFVVLDNVDDVEQLRMFTGNRYTLLRECLGGGSRIIIISRDEHVLRTHGVDDVYQVRPLTEKNAVELFCRHAFKVNYIMSEYEGLARDVLSHAEGHPLAIKVIGSSLFGRNASQWKGALGRLKENKSRNIMDVLRISFDQLDEGDRNIFGYCLLLLQQVYCTRKSPKEPIKWSRLWDFQDLHNALLDNQPLHNLKRLVLPFSKTLVEIPDIGDALNLEWLDLEACRQLKKINPSVGLLRKLAVLNLKNCINLVSLPKNLLGLTSLEYLSVSGCSKLYNNQLLYEGWNGEHSKKLCLVEAAFHSETKSSLIKNMFSWPLDLLYSRAQRESVSCLTPSSPTLCCLRELNLSFSNLVHIPDAIGKLHCLEKLYLKGNNFVMLPSLKDLFRLYNLNLQHCTRLKYCPDLPSRIDLPSKRYFSVLPYSPTINVLHVVQHDEVNGGLNIFNCPDLVDRERCTSMAASWMINIVQANHQHRCLPSSFMGPNVGSIIPGSEIPRWFNSEHVSTDNSIIIDASPVAQDNYWIGVVCCVIFQIRKMTSPTKTPLSGDKIPVDGIPNIDGLKLKFKIRDMEDFSDFFEDSGEIGEKVFPVEVKKYGNLKRLWEDRKVVVPTRSQNPEMILSLNPKGEMETSSK</sequence>
<protein>
    <recommendedName>
        <fullName evidence="1">TIR domain-containing protein</fullName>
    </recommendedName>
</protein>
<feature type="non-terminal residue" evidence="2">
    <location>
        <position position="1"/>
    </location>
</feature>
<dbReference type="SUPFAM" id="SSF52058">
    <property type="entry name" value="L domain-like"/>
    <property type="match status" value="1"/>
</dbReference>
<dbReference type="GO" id="GO:0043531">
    <property type="term" value="F:ADP binding"/>
    <property type="evidence" value="ECO:0007669"/>
    <property type="project" value="InterPro"/>
</dbReference>
<name>A0AA86W507_9FABA</name>
<gene>
    <name evidence="2" type="ORF">AYBTSS11_LOCUS30929</name>
</gene>
<dbReference type="InterPro" id="IPR044974">
    <property type="entry name" value="Disease_R_plants"/>
</dbReference>
<dbReference type="Gene3D" id="1.10.8.430">
    <property type="entry name" value="Helical domain of apoptotic protease-activating factors"/>
    <property type="match status" value="1"/>
</dbReference>
<dbReference type="PANTHER" id="PTHR11017">
    <property type="entry name" value="LEUCINE-RICH REPEAT-CONTAINING PROTEIN"/>
    <property type="match status" value="1"/>
</dbReference>
<evidence type="ECO:0000259" key="1">
    <source>
        <dbReference type="PROSITE" id="PS50104"/>
    </source>
</evidence>
<accession>A0AA86W507</accession>
<dbReference type="Proteomes" id="UP001189624">
    <property type="component" value="Chromosome 11"/>
</dbReference>
<dbReference type="PANTHER" id="PTHR11017:SF259">
    <property type="entry name" value="ADP-RIBOSYL CYCLASE_CYCLIC ADP-RIBOSE HYDROLASE"/>
    <property type="match status" value="1"/>
</dbReference>
<dbReference type="SUPFAM" id="SSF52540">
    <property type="entry name" value="P-loop containing nucleoside triphosphate hydrolases"/>
    <property type="match status" value="1"/>
</dbReference>
<dbReference type="PROSITE" id="PS50104">
    <property type="entry name" value="TIR"/>
    <property type="match status" value="1"/>
</dbReference>
<dbReference type="GO" id="GO:0007165">
    <property type="term" value="P:signal transduction"/>
    <property type="evidence" value="ECO:0007669"/>
    <property type="project" value="InterPro"/>
</dbReference>
<dbReference type="InterPro" id="IPR035897">
    <property type="entry name" value="Toll_tir_struct_dom_sf"/>
</dbReference>
<keyword evidence="3" id="KW-1185">Reference proteome</keyword>
<dbReference type="Gene3D" id="3.40.50.10140">
    <property type="entry name" value="Toll/interleukin-1 receptor homology (TIR) domain"/>
    <property type="match status" value="1"/>
</dbReference>
<dbReference type="SMART" id="SM00255">
    <property type="entry name" value="TIR"/>
    <property type="match status" value="1"/>
</dbReference>
<dbReference type="InterPro" id="IPR000157">
    <property type="entry name" value="TIR_dom"/>
</dbReference>
<organism evidence="2 3">
    <name type="scientific">Sphenostylis stenocarpa</name>
    <dbReference type="NCBI Taxonomy" id="92480"/>
    <lineage>
        <taxon>Eukaryota</taxon>
        <taxon>Viridiplantae</taxon>
        <taxon>Streptophyta</taxon>
        <taxon>Embryophyta</taxon>
        <taxon>Tracheophyta</taxon>
        <taxon>Spermatophyta</taxon>
        <taxon>Magnoliopsida</taxon>
        <taxon>eudicotyledons</taxon>
        <taxon>Gunneridae</taxon>
        <taxon>Pentapetalae</taxon>
        <taxon>rosids</taxon>
        <taxon>fabids</taxon>
        <taxon>Fabales</taxon>
        <taxon>Fabaceae</taxon>
        <taxon>Papilionoideae</taxon>
        <taxon>50 kb inversion clade</taxon>
        <taxon>NPAAA clade</taxon>
        <taxon>indigoferoid/millettioid clade</taxon>
        <taxon>Phaseoleae</taxon>
        <taxon>Sphenostylis</taxon>
    </lineage>
</organism>
<feature type="domain" description="TIR" evidence="1">
    <location>
        <begin position="1"/>
        <end position="123"/>
    </location>
</feature>
<dbReference type="AlphaFoldDB" id="A0AA86W507"/>
<evidence type="ECO:0000313" key="3">
    <source>
        <dbReference type="Proteomes" id="UP001189624"/>
    </source>
</evidence>
<dbReference type="SUPFAM" id="SSF52200">
    <property type="entry name" value="Toll/Interleukin receptor TIR domain"/>
    <property type="match status" value="1"/>
</dbReference>
<evidence type="ECO:0000313" key="2">
    <source>
        <dbReference type="EMBL" id="CAJ1978729.1"/>
    </source>
</evidence>
<dbReference type="Pfam" id="PF00931">
    <property type="entry name" value="NB-ARC"/>
    <property type="match status" value="1"/>
</dbReference>
<dbReference type="EMBL" id="OY731408">
    <property type="protein sequence ID" value="CAJ1978729.1"/>
    <property type="molecule type" value="Genomic_DNA"/>
</dbReference>